<dbReference type="GO" id="GO:0005657">
    <property type="term" value="C:replication fork"/>
    <property type="evidence" value="ECO:0007669"/>
    <property type="project" value="TreeGrafter"/>
</dbReference>
<dbReference type="AlphaFoldDB" id="A0A7S2LK22"/>
<organism evidence="2">
    <name type="scientific">Leptocylindrus danicus</name>
    <dbReference type="NCBI Taxonomy" id="163516"/>
    <lineage>
        <taxon>Eukaryota</taxon>
        <taxon>Sar</taxon>
        <taxon>Stramenopiles</taxon>
        <taxon>Ochrophyta</taxon>
        <taxon>Bacillariophyta</taxon>
        <taxon>Coscinodiscophyceae</taxon>
        <taxon>Chaetocerotophycidae</taxon>
        <taxon>Leptocylindrales</taxon>
        <taxon>Leptocylindraceae</taxon>
        <taxon>Leptocylindrus</taxon>
    </lineage>
</organism>
<dbReference type="GO" id="GO:0140664">
    <property type="term" value="F:ATP-dependent DNA damage sensor activity"/>
    <property type="evidence" value="ECO:0007669"/>
    <property type="project" value="InterPro"/>
</dbReference>
<dbReference type="GO" id="GO:0000722">
    <property type="term" value="P:telomere maintenance via recombination"/>
    <property type="evidence" value="ECO:0007669"/>
    <property type="project" value="TreeGrafter"/>
</dbReference>
<reference evidence="2" key="1">
    <citation type="submission" date="2021-01" db="EMBL/GenBank/DDBJ databases">
        <authorList>
            <person name="Corre E."/>
            <person name="Pelletier E."/>
            <person name="Niang G."/>
            <person name="Scheremetjew M."/>
            <person name="Finn R."/>
            <person name="Kale V."/>
            <person name="Holt S."/>
            <person name="Cochrane G."/>
            <person name="Meng A."/>
            <person name="Brown T."/>
            <person name="Cohen L."/>
        </authorList>
    </citation>
    <scope>NUCLEOTIDE SEQUENCE</scope>
    <source>
        <strain evidence="2">B650</strain>
    </source>
</reference>
<dbReference type="GO" id="GO:0005524">
    <property type="term" value="F:ATP binding"/>
    <property type="evidence" value="ECO:0007669"/>
    <property type="project" value="InterPro"/>
</dbReference>
<dbReference type="Pfam" id="PF08423">
    <property type="entry name" value="Rad51"/>
    <property type="match status" value="2"/>
</dbReference>
<proteinExistence type="predicted"/>
<dbReference type="GO" id="GO:0045003">
    <property type="term" value="P:double-strand break repair via synthesis-dependent strand annealing"/>
    <property type="evidence" value="ECO:0007669"/>
    <property type="project" value="TreeGrafter"/>
</dbReference>
<accession>A0A7S2LK22</accession>
<dbReference type="PANTHER" id="PTHR46487:SF1">
    <property type="entry name" value="DNA REPAIR PROTEIN XRCC3"/>
    <property type="match status" value="1"/>
</dbReference>
<dbReference type="PROSITE" id="PS50162">
    <property type="entry name" value="RECA_2"/>
    <property type="match status" value="1"/>
</dbReference>
<dbReference type="InterPro" id="IPR020588">
    <property type="entry name" value="RecA_ATP-bd"/>
</dbReference>
<dbReference type="EMBL" id="HBGY01030307">
    <property type="protein sequence ID" value="CAD9607602.1"/>
    <property type="molecule type" value="Transcribed_RNA"/>
</dbReference>
<dbReference type="GO" id="GO:0033065">
    <property type="term" value="C:Rad51C-XRCC3 complex"/>
    <property type="evidence" value="ECO:0007669"/>
    <property type="project" value="TreeGrafter"/>
</dbReference>
<gene>
    <name evidence="2" type="ORF">LDAN0321_LOCUS18834</name>
</gene>
<dbReference type="InterPro" id="IPR027417">
    <property type="entry name" value="P-loop_NTPase"/>
</dbReference>
<dbReference type="GO" id="GO:0090656">
    <property type="term" value="P:t-circle formation"/>
    <property type="evidence" value="ECO:0007669"/>
    <property type="project" value="TreeGrafter"/>
</dbReference>
<sequence length="496" mass="54738">MSQQHRAVARLPLKIFTNLTLTSNYPIEPKCLKEQIVAKLSKRGITTVGALLDLSALILLRMLDPLLTYPECKRFYFRVCKLCCAVNETALDLIRKTRLIVDDGGMLMLPRSWRELNSMRHIPSGMKALDLCLKGGFRVGTITEVFGRAGVGKTQLAMQLCVIAARYRQGSIFIDTERKLSLRRLQEIARERHAEQQNGQDISQSQNLQKDTYNFTYDENDDNGGDNTCMSMCTDEQSEKCSATTGDDTTNLTEGGCSEVPYMNHNDVLNNVTVHSPKSTEDLLASIASLEGEILTRNEKSNAADRVDNSDESNVSLPVRLVVIDSIAAPARRDFGSESGPQRLVALFQIAQMLKRLADQLQVAIVVINQVGSLVDDPRGESNSSSVDGNATRNILGKDYVSVTAALGSSWQHCVSSRLLLEHERDPHRQDTAIDIAHESVRHPEGQTGRKRTNDGSAAWMNARGHVRTATVVKSNVAGVSSMNYEVTVTGLCEIE</sequence>
<dbReference type="InterPro" id="IPR013632">
    <property type="entry name" value="Rad51_C"/>
</dbReference>
<dbReference type="GO" id="GO:0071140">
    <property type="term" value="P:resolution of mitotic recombination intermediates"/>
    <property type="evidence" value="ECO:0007669"/>
    <property type="project" value="TreeGrafter"/>
</dbReference>
<dbReference type="SUPFAM" id="SSF52540">
    <property type="entry name" value="P-loop containing nucleoside triphosphate hydrolases"/>
    <property type="match status" value="1"/>
</dbReference>
<name>A0A7S2LK22_9STRA</name>
<dbReference type="Gene3D" id="3.40.50.300">
    <property type="entry name" value="P-loop containing nucleotide triphosphate hydrolases"/>
    <property type="match status" value="1"/>
</dbReference>
<dbReference type="PANTHER" id="PTHR46487">
    <property type="entry name" value="DNA REPAIR PROTEIN XRCC3"/>
    <property type="match status" value="1"/>
</dbReference>
<evidence type="ECO:0000259" key="1">
    <source>
        <dbReference type="PROSITE" id="PS50162"/>
    </source>
</evidence>
<dbReference type="GO" id="GO:0000400">
    <property type="term" value="F:four-way junction DNA binding"/>
    <property type="evidence" value="ECO:0007669"/>
    <property type="project" value="TreeGrafter"/>
</dbReference>
<feature type="domain" description="RecA family profile 1" evidence="1">
    <location>
        <begin position="118"/>
        <end position="371"/>
    </location>
</feature>
<protein>
    <recommendedName>
        <fullName evidence="1">RecA family profile 1 domain-containing protein</fullName>
    </recommendedName>
</protein>
<evidence type="ECO:0000313" key="2">
    <source>
        <dbReference type="EMBL" id="CAD9607602.1"/>
    </source>
</evidence>